<feature type="compositionally biased region" description="Basic and acidic residues" evidence="1">
    <location>
        <begin position="116"/>
        <end position="128"/>
    </location>
</feature>
<keyword evidence="3" id="KW-1185">Reference proteome</keyword>
<evidence type="ECO:0000256" key="1">
    <source>
        <dbReference type="SAM" id="MobiDB-lite"/>
    </source>
</evidence>
<gene>
    <name evidence="2" type="ORF">P167DRAFT_574971</name>
</gene>
<name>A0A3N4KMH3_9PEZI</name>
<feature type="compositionally biased region" description="Polar residues" evidence="1">
    <location>
        <begin position="61"/>
        <end position="76"/>
    </location>
</feature>
<feature type="compositionally biased region" description="Low complexity" evidence="1">
    <location>
        <begin position="81"/>
        <end position="92"/>
    </location>
</feature>
<feature type="compositionally biased region" description="Low complexity" evidence="1">
    <location>
        <begin position="22"/>
        <end position="35"/>
    </location>
</feature>
<evidence type="ECO:0000313" key="3">
    <source>
        <dbReference type="Proteomes" id="UP000277580"/>
    </source>
</evidence>
<dbReference type="EMBL" id="ML119133">
    <property type="protein sequence ID" value="RPB11776.1"/>
    <property type="molecule type" value="Genomic_DNA"/>
</dbReference>
<protein>
    <submittedName>
        <fullName evidence="2">Uncharacterized protein</fullName>
    </submittedName>
</protein>
<dbReference type="OrthoDB" id="5370057at2759"/>
<dbReference type="AlphaFoldDB" id="A0A3N4KMH3"/>
<accession>A0A3N4KMH3</accession>
<sequence length="141" mass="15409">MSQSTTPHPTYDKAHYSWAPPSTQSSQSIIKSSDSAAEGENASDPTHQGKPQAAPVIPRRSSYNYEQDSAQFSNLGNHPLAGSPASGSGQAGVKVSDSDVEGLQRKLFHQRQKSYTQEDQKRMQHEFMLRNGGNPQSFSET</sequence>
<evidence type="ECO:0000313" key="2">
    <source>
        <dbReference type="EMBL" id="RPB11776.1"/>
    </source>
</evidence>
<dbReference type="InParanoid" id="A0A3N4KMH3"/>
<reference evidence="2 3" key="1">
    <citation type="journal article" date="2018" name="Nat. Ecol. Evol.">
        <title>Pezizomycetes genomes reveal the molecular basis of ectomycorrhizal truffle lifestyle.</title>
        <authorList>
            <person name="Murat C."/>
            <person name="Payen T."/>
            <person name="Noel B."/>
            <person name="Kuo A."/>
            <person name="Morin E."/>
            <person name="Chen J."/>
            <person name="Kohler A."/>
            <person name="Krizsan K."/>
            <person name="Balestrini R."/>
            <person name="Da Silva C."/>
            <person name="Montanini B."/>
            <person name="Hainaut M."/>
            <person name="Levati E."/>
            <person name="Barry K.W."/>
            <person name="Belfiori B."/>
            <person name="Cichocki N."/>
            <person name="Clum A."/>
            <person name="Dockter R.B."/>
            <person name="Fauchery L."/>
            <person name="Guy J."/>
            <person name="Iotti M."/>
            <person name="Le Tacon F."/>
            <person name="Lindquist E.A."/>
            <person name="Lipzen A."/>
            <person name="Malagnac F."/>
            <person name="Mello A."/>
            <person name="Molinier V."/>
            <person name="Miyauchi S."/>
            <person name="Poulain J."/>
            <person name="Riccioni C."/>
            <person name="Rubini A."/>
            <person name="Sitrit Y."/>
            <person name="Splivallo R."/>
            <person name="Traeger S."/>
            <person name="Wang M."/>
            <person name="Zifcakova L."/>
            <person name="Wipf D."/>
            <person name="Zambonelli A."/>
            <person name="Paolocci F."/>
            <person name="Nowrousian M."/>
            <person name="Ottonello S."/>
            <person name="Baldrian P."/>
            <person name="Spatafora J.W."/>
            <person name="Henrissat B."/>
            <person name="Nagy L.G."/>
            <person name="Aury J.M."/>
            <person name="Wincker P."/>
            <person name="Grigoriev I.V."/>
            <person name="Bonfante P."/>
            <person name="Martin F.M."/>
        </authorList>
    </citation>
    <scope>NUCLEOTIDE SEQUENCE [LARGE SCALE GENOMIC DNA]</scope>
    <source>
        <strain evidence="2 3">CCBAS932</strain>
    </source>
</reference>
<organism evidence="2 3">
    <name type="scientific">Morchella conica CCBAS932</name>
    <dbReference type="NCBI Taxonomy" id="1392247"/>
    <lineage>
        <taxon>Eukaryota</taxon>
        <taxon>Fungi</taxon>
        <taxon>Dikarya</taxon>
        <taxon>Ascomycota</taxon>
        <taxon>Pezizomycotina</taxon>
        <taxon>Pezizomycetes</taxon>
        <taxon>Pezizales</taxon>
        <taxon>Morchellaceae</taxon>
        <taxon>Morchella</taxon>
    </lineage>
</organism>
<feature type="region of interest" description="Disordered" evidence="1">
    <location>
        <begin position="1"/>
        <end position="141"/>
    </location>
</feature>
<proteinExistence type="predicted"/>
<dbReference type="Proteomes" id="UP000277580">
    <property type="component" value="Unassembled WGS sequence"/>
</dbReference>